<protein>
    <submittedName>
        <fullName evidence="5">DMT family transporter</fullName>
    </submittedName>
</protein>
<dbReference type="Gene3D" id="1.10.3730.20">
    <property type="match status" value="1"/>
</dbReference>
<evidence type="ECO:0000256" key="1">
    <source>
        <dbReference type="ARBA" id="ARBA00004127"/>
    </source>
</evidence>
<comment type="similarity">
    <text evidence="2">Belongs to the EamA transporter family.</text>
</comment>
<dbReference type="InterPro" id="IPR037185">
    <property type="entry name" value="EmrE-like"/>
</dbReference>
<comment type="caution">
    <text evidence="5">The sequence shown here is derived from an EMBL/GenBank/DDBJ whole genome shotgun (WGS) entry which is preliminary data.</text>
</comment>
<keyword evidence="3" id="KW-1133">Transmembrane helix</keyword>
<evidence type="ECO:0000313" key="5">
    <source>
        <dbReference type="EMBL" id="MEB3101728.1"/>
    </source>
</evidence>
<evidence type="ECO:0000256" key="3">
    <source>
        <dbReference type="SAM" id="Phobius"/>
    </source>
</evidence>
<feature type="transmembrane region" description="Helical" evidence="3">
    <location>
        <begin position="32"/>
        <end position="52"/>
    </location>
</feature>
<evidence type="ECO:0000313" key="6">
    <source>
        <dbReference type="Proteomes" id="UP001310386"/>
    </source>
</evidence>
<gene>
    <name evidence="5" type="ORF">VF724_08635</name>
</gene>
<comment type="subcellular location">
    <subcellularLocation>
        <location evidence="1">Endomembrane system</location>
        <topology evidence="1">Multi-pass membrane protein</topology>
    </subcellularLocation>
</comment>
<feature type="transmembrane region" description="Helical" evidence="3">
    <location>
        <begin position="89"/>
        <end position="108"/>
    </location>
</feature>
<keyword evidence="3" id="KW-0812">Transmembrane</keyword>
<feature type="transmembrane region" description="Helical" evidence="3">
    <location>
        <begin position="171"/>
        <end position="191"/>
    </location>
</feature>
<reference evidence="5" key="1">
    <citation type="submission" date="2023-12" db="EMBL/GenBank/DDBJ databases">
        <title>Fervidustalea candida gen. nov., sp. nov., a novel member of the family Paenibacillaceae isolated from a geothermal area.</title>
        <authorList>
            <person name="Li W.-J."/>
            <person name="Jiao J.-Y."/>
            <person name="Chen Y."/>
        </authorList>
    </citation>
    <scope>NUCLEOTIDE SEQUENCE</scope>
    <source>
        <strain evidence="5">SYSU GA230002</strain>
    </source>
</reference>
<dbReference type="Proteomes" id="UP001310386">
    <property type="component" value="Unassembled WGS sequence"/>
</dbReference>
<feature type="domain" description="EamA" evidence="4">
    <location>
        <begin position="2"/>
        <end position="130"/>
    </location>
</feature>
<dbReference type="Pfam" id="PF00892">
    <property type="entry name" value="EamA"/>
    <property type="match status" value="1"/>
</dbReference>
<proteinExistence type="inferred from homology"/>
<name>A0ABU5ZGU5_9BACL</name>
<keyword evidence="6" id="KW-1185">Reference proteome</keyword>
<sequence length="306" mass="34110">MWLAFSLISAIFFGIRGILYHWTSQRPMNRNLMLMGSFMSGAVISLLLSLFMKQSWTTGTLVGIFMGIFSFTANSSLYKGFAVGKASLIAILMGLPPVVVVIFTFFLWNETLSQWQLFAFVIILIGITMIRYSNDISLKRLQGAQWGLLAVLFFALNDTSSKYSIRLGADIFPTLFVMFMTGSLLFFVFWLTDRTRASGLKEKAKGETAGEAARELSEAQRETADRLVWSGGENIPLGNGCGHFQCIRNDADDAGLQNQRGHRSGFGRRFVERAVHPAVYAYCHKGKIHAAGIVGHRFLDSRNLDS</sequence>
<dbReference type="InterPro" id="IPR000620">
    <property type="entry name" value="EamA_dom"/>
</dbReference>
<feature type="transmembrane region" description="Helical" evidence="3">
    <location>
        <begin position="114"/>
        <end position="134"/>
    </location>
</feature>
<dbReference type="SUPFAM" id="SSF103481">
    <property type="entry name" value="Multidrug resistance efflux transporter EmrE"/>
    <property type="match status" value="1"/>
</dbReference>
<dbReference type="EMBL" id="JAYJLD010000009">
    <property type="protein sequence ID" value="MEB3101728.1"/>
    <property type="molecule type" value="Genomic_DNA"/>
</dbReference>
<feature type="transmembrane region" description="Helical" evidence="3">
    <location>
        <begin position="58"/>
        <end position="77"/>
    </location>
</feature>
<evidence type="ECO:0000259" key="4">
    <source>
        <dbReference type="Pfam" id="PF00892"/>
    </source>
</evidence>
<organism evidence="5 6">
    <name type="scientific">Ferviditalea candida</name>
    <dbReference type="NCBI Taxonomy" id="3108399"/>
    <lineage>
        <taxon>Bacteria</taxon>
        <taxon>Bacillati</taxon>
        <taxon>Bacillota</taxon>
        <taxon>Bacilli</taxon>
        <taxon>Bacillales</taxon>
        <taxon>Paenibacillaceae</taxon>
        <taxon>Ferviditalea</taxon>
    </lineage>
</organism>
<accession>A0ABU5ZGU5</accession>
<evidence type="ECO:0000256" key="2">
    <source>
        <dbReference type="ARBA" id="ARBA00007362"/>
    </source>
</evidence>
<feature type="transmembrane region" description="Helical" evidence="3">
    <location>
        <begin position="6"/>
        <end position="23"/>
    </location>
</feature>
<keyword evidence="3" id="KW-0472">Membrane</keyword>